<accession>A0A919CE87</accession>
<comment type="caution">
    <text evidence="1">The sequence shown here is derived from an EMBL/GenBank/DDBJ whole genome shotgun (WGS) entry which is preliminary data.</text>
</comment>
<dbReference type="EMBL" id="BMXL01000001">
    <property type="protein sequence ID" value="GHD14405.1"/>
    <property type="molecule type" value="Genomic_DNA"/>
</dbReference>
<organism evidence="1 2">
    <name type="scientific">Nocardiopsis kunsanensis</name>
    <dbReference type="NCBI Taxonomy" id="141693"/>
    <lineage>
        <taxon>Bacteria</taxon>
        <taxon>Bacillati</taxon>
        <taxon>Actinomycetota</taxon>
        <taxon>Actinomycetes</taxon>
        <taxon>Streptosporangiales</taxon>
        <taxon>Nocardiopsidaceae</taxon>
        <taxon>Nocardiopsis</taxon>
    </lineage>
</organism>
<evidence type="ECO:0000313" key="1">
    <source>
        <dbReference type="EMBL" id="GHD14405.1"/>
    </source>
</evidence>
<protein>
    <submittedName>
        <fullName evidence="1">Uncharacterized protein</fullName>
    </submittedName>
</protein>
<sequence>MLDGGEPTLYLRLSSGTAAAFGAGPALSGRAAEALVAEVRERGPDTVTVDRADGGEVFGTPLVSALVAAGYHVIPEGLRLRR</sequence>
<dbReference type="AlphaFoldDB" id="A0A919CE87"/>
<proteinExistence type="predicted"/>
<reference evidence="1 2" key="1">
    <citation type="journal article" date="2014" name="Int. J. Syst. Evol. Microbiol.">
        <title>Complete genome sequence of Corynebacterium casei LMG S-19264T (=DSM 44701T), isolated from a smear-ripened cheese.</title>
        <authorList>
            <consortium name="US DOE Joint Genome Institute (JGI-PGF)"/>
            <person name="Walter F."/>
            <person name="Albersmeier A."/>
            <person name="Kalinowski J."/>
            <person name="Ruckert C."/>
        </authorList>
    </citation>
    <scope>NUCLEOTIDE SEQUENCE [LARGE SCALE GENOMIC DNA]</scope>
    <source>
        <strain evidence="1 2">KCTC 19473</strain>
    </source>
</reference>
<dbReference type="Proteomes" id="UP000654947">
    <property type="component" value="Unassembled WGS sequence"/>
</dbReference>
<name>A0A919CE87_9ACTN</name>
<gene>
    <name evidence="1" type="ORF">GCM10007147_00410</name>
</gene>
<evidence type="ECO:0000313" key="2">
    <source>
        <dbReference type="Proteomes" id="UP000654947"/>
    </source>
</evidence>
<keyword evidence="2" id="KW-1185">Reference proteome</keyword>